<keyword evidence="4" id="KW-0858">Xylan degradation</keyword>
<gene>
    <name evidence="4" type="primary">xynA11</name>
    <name evidence="4" type="ORF">HVS_11965</name>
</gene>
<dbReference type="InterPro" id="IPR017853">
    <property type="entry name" value="GH"/>
</dbReference>
<feature type="domain" description="SLH" evidence="3">
    <location>
        <begin position="604"/>
        <end position="667"/>
    </location>
</feature>
<dbReference type="AlphaFoldDB" id="A0A2K9ERV9"/>
<proteinExistence type="predicted"/>
<dbReference type="Gene3D" id="2.60.40.10">
    <property type="entry name" value="Immunoglobulins"/>
    <property type="match status" value="1"/>
</dbReference>
<dbReference type="EMBL" id="CP025197">
    <property type="protein sequence ID" value="AUG58280.1"/>
    <property type="molecule type" value="Genomic_DNA"/>
</dbReference>
<dbReference type="Proteomes" id="UP000233534">
    <property type="component" value="Chromosome"/>
</dbReference>
<dbReference type="RefSeq" id="WP_101302619.1">
    <property type="nucleotide sequence ID" value="NZ_CP025197.1"/>
</dbReference>
<evidence type="ECO:0000313" key="5">
    <source>
        <dbReference type="Proteomes" id="UP000233534"/>
    </source>
</evidence>
<dbReference type="KEGG" id="hsc:HVS_11965"/>
<keyword evidence="1" id="KW-0732">Signal</keyword>
<keyword evidence="4" id="KW-0624">Polysaccharide degradation</keyword>
<evidence type="ECO:0000313" key="4">
    <source>
        <dbReference type="EMBL" id="AUG58280.1"/>
    </source>
</evidence>
<dbReference type="PANTHER" id="PTHR43405">
    <property type="entry name" value="GLYCOSYL HYDROLASE DIGH"/>
    <property type="match status" value="1"/>
</dbReference>
<dbReference type="EC" id="3.2.1.8" evidence="4"/>
<protein>
    <submittedName>
        <fullName evidence="4">Endo-1,4-beta-xylanase A</fullName>
        <ecNumber evidence="4">3.2.1.8</ecNumber>
    </submittedName>
</protein>
<keyword evidence="2" id="KW-0677">Repeat</keyword>
<evidence type="ECO:0000256" key="2">
    <source>
        <dbReference type="ARBA" id="ARBA00022737"/>
    </source>
</evidence>
<dbReference type="PANTHER" id="PTHR43405:SF1">
    <property type="entry name" value="GLYCOSYL HYDROLASE DIGH"/>
    <property type="match status" value="1"/>
</dbReference>
<feature type="domain" description="SLH" evidence="3">
    <location>
        <begin position="545"/>
        <end position="603"/>
    </location>
</feature>
<name>A0A2K9ERV9_9FIRM</name>
<evidence type="ECO:0000256" key="1">
    <source>
        <dbReference type="ARBA" id="ARBA00022729"/>
    </source>
</evidence>
<dbReference type="PROSITE" id="PS51272">
    <property type="entry name" value="SLH"/>
    <property type="match status" value="3"/>
</dbReference>
<keyword evidence="4" id="KW-0326">Glycosidase</keyword>
<feature type="domain" description="SLH" evidence="3">
    <location>
        <begin position="672"/>
        <end position="727"/>
    </location>
</feature>
<organism evidence="4 5">
    <name type="scientific">Acetivibrio saccincola</name>
    <dbReference type="NCBI Taxonomy" id="1677857"/>
    <lineage>
        <taxon>Bacteria</taxon>
        <taxon>Bacillati</taxon>
        <taxon>Bacillota</taxon>
        <taxon>Clostridia</taxon>
        <taxon>Eubacteriales</taxon>
        <taxon>Oscillospiraceae</taxon>
        <taxon>Acetivibrio</taxon>
    </lineage>
</organism>
<dbReference type="InterPro" id="IPR013783">
    <property type="entry name" value="Ig-like_fold"/>
</dbReference>
<sequence>MFIQKRFLSLFFVFLILTTVLPLNLFSQSKPWAPYEKYIPSETPLAKRHFRGVWISTVINLDWPTVETRDIKNDEERIRKSKEELIEILDRAVELNINAVFFQVSPEGDALYKSDVVPWSRYLTGTFGKDPGFDPLAFIIEEAHKRNLELHAWLNPYRVSMYTSESTKNSLNIPKSIYKERPDLIKTANNRFVVDPGIPDSRKWVADRVKEILDNYDVDGIHFDDYFYYEKYEGELNDDETYRKYNNGRFSNKGDWRRNNTYLLVKEISELVRQSKPHVKFGVSPGGVWGNKKDGLVDGSNTDSSYTNYFRCFADTKKWVEEEIIDYIAPQIYFSFGNPRAPYGEVASWWANVVKGRNVHLYIGQALYKINDDSDGYFVGENAIPEFTRQLKFNVVKPEIQGTIMFRYKNFEDEKKQPMVNVIEKDLWSSKALIPLMPWKGGKAPSAPEAGKVEMTPEGVKVSWDKNDENAAYYAVYRFNVNEGADITSDKSAAKLIGTVRKKDGVVQEFLDRELKNTDSVFYVVTALDRLHNESTGLSLNTETSKYFPDVGYKYLWAMDAIDGFYEKGIIKGDHRGMFNPGANTKRGDFIIMVVNALGLDAEYEGNFSDVKKDSYYYDAIAIAKELGIIKGIREGIFNPDGNITREDMMVIVTKALEVSGIELEKPDLDSLLEYNDAHDISGYAKEAVATLTSAGLVKGFGGGVHPKRMATRAEIVVILNLILETI</sequence>
<dbReference type="GO" id="GO:0031176">
    <property type="term" value="F:endo-1,4-beta-xylanase activity"/>
    <property type="evidence" value="ECO:0007669"/>
    <property type="project" value="UniProtKB-EC"/>
</dbReference>
<dbReference type="InterPro" id="IPR003790">
    <property type="entry name" value="GHL10"/>
</dbReference>
<dbReference type="InterPro" id="IPR001119">
    <property type="entry name" value="SLH_dom"/>
</dbReference>
<dbReference type="Pfam" id="PF02638">
    <property type="entry name" value="GHL10"/>
    <property type="match status" value="1"/>
</dbReference>
<keyword evidence="4" id="KW-0119">Carbohydrate metabolism</keyword>
<keyword evidence="5" id="KW-1185">Reference proteome</keyword>
<dbReference type="Gene3D" id="3.20.20.80">
    <property type="entry name" value="Glycosidases"/>
    <property type="match status" value="1"/>
</dbReference>
<dbReference type="SUPFAM" id="SSF51445">
    <property type="entry name" value="(Trans)glycosidases"/>
    <property type="match status" value="1"/>
</dbReference>
<dbReference type="InterPro" id="IPR052177">
    <property type="entry name" value="Divisome_Glycosyl_Hydrolase"/>
</dbReference>
<dbReference type="GO" id="GO:0045493">
    <property type="term" value="P:xylan catabolic process"/>
    <property type="evidence" value="ECO:0007669"/>
    <property type="project" value="UniProtKB-KW"/>
</dbReference>
<reference evidence="4 5" key="1">
    <citation type="submission" date="2017-12" db="EMBL/GenBank/DDBJ databases">
        <title>Complete genome sequence of Herbivorax saccincola GGR1, a novel Cellulosome-producing hydrolytic bacterium in a thermophilic biogas plant, established by Illumina and Nanopore MinION sequencing.</title>
        <authorList>
            <person name="Pechtl A."/>
            <person name="Ruckert C."/>
            <person name="Koeck D.E."/>
            <person name="Maus I."/>
            <person name="Winkler A."/>
            <person name="Kalinowski J."/>
            <person name="Puhler A."/>
            <person name="Schwarz W.W."/>
            <person name="Zverlov V.V."/>
            <person name="Schluter A."/>
            <person name="Liebl W."/>
        </authorList>
    </citation>
    <scope>NUCLEOTIDE SEQUENCE [LARGE SCALE GENOMIC DNA]</scope>
    <source>
        <strain evidence="5">SR1</strain>
    </source>
</reference>
<keyword evidence="4" id="KW-0378">Hydrolase</keyword>
<dbReference type="Pfam" id="PF00395">
    <property type="entry name" value="SLH"/>
    <property type="match status" value="3"/>
</dbReference>
<accession>A0A2K9ERV9</accession>
<evidence type="ECO:0000259" key="3">
    <source>
        <dbReference type="PROSITE" id="PS51272"/>
    </source>
</evidence>